<dbReference type="Proteomes" id="UP001377567">
    <property type="component" value="Unassembled WGS sequence"/>
</dbReference>
<protein>
    <submittedName>
        <fullName evidence="1">Uncharacterized protein</fullName>
    </submittedName>
</protein>
<organism evidence="1 2">
    <name type="scientific">Maudiozyma humilis</name>
    <name type="common">Sour dough yeast</name>
    <name type="synonym">Kazachstania humilis</name>
    <dbReference type="NCBI Taxonomy" id="51915"/>
    <lineage>
        <taxon>Eukaryota</taxon>
        <taxon>Fungi</taxon>
        <taxon>Dikarya</taxon>
        <taxon>Ascomycota</taxon>
        <taxon>Saccharomycotina</taxon>
        <taxon>Saccharomycetes</taxon>
        <taxon>Saccharomycetales</taxon>
        <taxon>Saccharomycetaceae</taxon>
        <taxon>Maudiozyma</taxon>
    </lineage>
</organism>
<gene>
    <name evidence="1" type="ORF">DAKH74_026910</name>
</gene>
<comment type="caution">
    <text evidence="1">The sequence shown here is derived from an EMBL/GenBank/DDBJ whole genome shotgun (WGS) entry which is preliminary data.</text>
</comment>
<reference evidence="1 2" key="1">
    <citation type="journal article" date="2023" name="Elife">
        <title>Identification of key yeast species and microbe-microbe interactions impacting larval growth of Drosophila in the wild.</title>
        <authorList>
            <person name="Mure A."/>
            <person name="Sugiura Y."/>
            <person name="Maeda R."/>
            <person name="Honda K."/>
            <person name="Sakurai N."/>
            <person name="Takahashi Y."/>
            <person name="Watada M."/>
            <person name="Katoh T."/>
            <person name="Gotoh A."/>
            <person name="Gotoh Y."/>
            <person name="Taniguchi I."/>
            <person name="Nakamura K."/>
            <person name="Hayashi T."/>
            <person name="Katayama T."/>
            <person name="Uemura T."/>
            <person name="Hattori Y."/>
        </authorList>
    </citation>
    <scope>NUCLEOTIDE SEQUENCE [LARGE SCALE GENOMIC DNA]</scope>
    <source>
        <strain evidence="1 2">KH-74</strain>
    </source>
</reference>
<evidence type="ECO:0000313" key="1">
    <source>
        <dbReference type="EMBL" id="GMM56075.1"/>
    </source>
</evidence>
<name>A0AAV5RXC8_MAUHU</name>
<proteinExistence type="predicted"/>
<sequence>MVWYDTIDGECFDDLKVYAVDGVKEVERERRGLGAGDADVGGCATDVDWGNIVCGEPEAAGGSGRD</sequence>
<keyword evidence="2" id="KW-1185">Reference proteome</keyword>
<evidence type="ECO:0000313" key="2">
    <source>
        <dbReference type="Proteomes" id="UP001377567"/>
    </source>
</evidence>
<dbReference type="AlphaFoldDB" id="A0AAV5RXC8"/>
<accession>A0AAV5RXC8</accession>
<dbReference type="EMBL" id="BTGD01000006">
    <property type="protein sequence ID" value="GMM56075.1"/>
    <property type="molecule type" value="Genomic_DNA"/>
</dbReference>